<dbReference type="SUPFAM" id="SSF143865">
    <property type="entry name" value="CorA soluble domain-like"/>
    <property type="match status" value="1"/>
</dbReference>
<keyword evidence="6 8" id="KW-1133">Transmembrane helix</keyword>
<reference evidence="9" key="1">
    <citation type="submission" date="2017-07" db="EMBL/GenBank/DDBJ databases">
        <title>The cable genome - Insights into the physiology and evolution of filamentous bacteria capable of sulfide oxidation via long distance electron transfer.</title>
        <authorList>
            <person name="Thorup C."/>
            <person name="Bjerg J.T."/>
            <person name="Schreiber L."/>
            <person name="Nielsen L.P."/>
            <person name="Kjeldsen K.U."/>
            <person name="Boesen T."/>
            <person name="Boggild A."/>
            <person name="Meysman F."/>
            <person name="Geelhoed J."/>
            <person name="Schramm A."/>
        </authorList>
    </citation>
    <scope>NUCLEOTIDE SEQUENCE [LARGE SCALE GENOMIC DNA]</scope>
    <source>
        <strain evidence="9">GS</strain>
    </source>
</reference>
<evidence type="ECO:0000256" key="4">
    <source>
        <dbReference type="ARBA" id="ARBA00022475"/>
    </source>
</evidence>
<keyword evidence="7 8" id="KW-0472">Membrane</keyword>
<comment type="subcellular location">
    <subcellularLocation>
        <location evidence="1">Cell membrane</location>
        <topology evidence="1">Multi-pass membrane protein</topology>
    </subcellularLocation>
    <subcellularLocation>
        <location evidence="8">Membrane</location>
        <topology evidence="8">Multi-pass membrane protein</topology>
    </subcellularLocation>
</comment>
<accession>A0A521G2N9</accession>
<dbReference type="Gene3D" id="3.30.460.20">
    <property type="entry name" value="CorA soluble domain-like"/>
    <property type="match status" value="1"/>
</dbReference>
<dbReference type="CDD" id="cd12828">
    <property type="entry name" value="TmCorA-like_1"/>
    <property type="match status" value="1"/>
</dbReference>
<gene>
    <name evidence="8" type="primary">corA</name>
    <name evidence="9" type="ORF">CDV28_11147</name>
</gene>
<dbReference type="Pfam" id="PF01544">
    <property type="entry name" value="CorA"/>
    <property type="match status" value="1"/>
</dbReference>
<feature type="transmembrane region" description="Helical" evidence="8">
    <location>
        <begin position="333"/>
        <end position="354"/>
    </location>
</feature>
<evidence type="ECO:0000256" key="1">
    <source>
        <dbReference type="ARBA" id="ARBA00004651"/>
    </source>
</evidence>
<comment type="function">
    <text evidence="8">Mediates influx of magnesium ions.</text>
</comment>
<evidence type="ECO:0000313" key="9">
    <source>
        <dbReference type="EMBL" id="TAA75121.1"/>
    </source>
</evidence>
<dbReference type="GO" id="GO:0000287">
    <property type="term" value="F:magnesium ion binding"/>
    <property type="evidence" value="ECO:0007669"/>
    <property type="project" value="TreeGrafter"/>
</dbReference>
<dbReference type="PANTHER" id="PTHR46494">
    <property type="entry name" value="CORA FAMILY METAL ION TRANSPORTER (EUROFUNG)"/>
    <property type="match status" value="1"/>
</dbReference>
<dbReference type="InterPro" id="IPR045861">
    <property type="entry name" value="CorA_cytoplasmic_dom"/>
</dbReference>
<keyword evidence="4 8" id="KW-1003">Cell membrane</keyword>
<keyword evidence="10" id="KW-1185">Reference proteome</keyword>
<dbReference type="Proteomes" id="UP000316238">
    <property type="component" value="Unassembled WGS sequence"/>
</dbReference>
<evidence type="ECO:0000256" key="6">
    <source>
        <dbReference type="ARBA" id="ARBA00022989"/>
    </source>
</evidence>
<dbReference type="NCBIfam" id="TIGR00383">
    <property type="entry name" value="corA"/>
    <property type="match status" value="1"/>
</dbReference>
<evidence type="ECO:0000256" key="2">
    <source>
        <dbReference type="ARBA" id="ARBA00009765"/>
    </source>
</evidence>
<name>A0A521G2N9_9BACT</name>
<dbReference type="GO" id="GO:0005886">
    <property type="term" value="C:plasma membrane"/>
    <property type="evidence" value="ECO:0007669"/>
    <property type="project" value="UniProtKB-SubCell"/>
</dbReference>
<keyword evidence="3 8" id="KW-0813">Transport</keyword>
<evidence type="ECO:0000256" key="3">
    <source>
        <dbReference type="ARBA" id="ARBA00022448"/>
    </source>
</evidence>
<dbReference type="Gene3D" id="1.20.58.340">
    <property type="entry name" value="Magnesium transport protein CorA, transmembrane region"/>
    <property type="match status" value="2"/>
</dbReference>
<dbReference type="PANTHER" id="PTHR46494:SF1">
    <property type="entry name" value="CORA FAMILY METAL ION TRANSPORTER (EUROFUNG)"/>
    <property type="match status" value="1"/>
</dbReference>
<dbReference type="GO" id="GO:0050897">
    <property type="term" value="F:cobalt ion binding"/>
    <property type="evidence" value="ECO:0007669"/>
    <property type="project" value="TreeGrafter"/>
</dbReference>
<keyword evidence="8" id="KW-0406">Ion transport</keyword>
<dbReference type="SUPFAM" id="SSF144083">
    <property type="entry name" value="Magnesium transport protein CorA, transmembrane region"/>
    <property type="match status" value="1"/>
</dbReference>
<dbReference type="AlphaFoldDB" id="A0A521G2N9"/>
<dbReference type="GO" id="GO:0015095">
    <property type="term" value="F:magnesium ion transmembrane transporter activity"/>
    <property type="evidence" value="ECO:0007669"/>
    <property type="project" value="UniProtKB-UniRule"/>
</dbReference>
<organism evidence="9 10">
    <name type="scientific">Candidatus Electronema aureum</name>
    <dbReference type="NCBI Taxonomy" id="2005002"/>
    <lineage>
        <taxon>Bacteria</taxon>
        <taxon>Pseudomonadati</taxon>
        <taxon>Thermodesulfobacteriota</taxon>
        <taxon>Desulfobulbia</taxon>
        <taxon>Desulfobulbales</taxon>
        <taxon>Desulfobulbaceae</taxon>
        <taxon>Candidatus Electronema</taxon>
    </lineage>
</organism>
<feature type="transmembrane region" description="Helical" evidence="8">
    <location>
        <begin position="302"/>
        <end position="321"/>
    </location>
</feature>
<evidence type="ECO:0000256" key="8">
    <source>
        <dbReference type="RuleBase" id="RU362010"/>
    </source>
</evidence>
<sequence>MSRSIKKKKRKPIGAGIKTGMAPGTMLFIGEKKQDKASIDIIHYSETELNELRDITVDQCLVFSKVPGITWMNVNGIHDINQIELLGKCFDLHPMTLEDIVNTTQRPKVEEFSHYLFIVLKMMSYDGANNLVIEHVSMILGKNYVISFIEDEGDLFDTVRNHIRAATSRIRLLKADYLAYSLMDAVVDHYFLTVERIGDRIEDIDEQILAEPRPEDIREIHQLKRDILHLRKAIWPFREEVGIIAKSDSILLQAETKVFWRDLYDHTIQIIDMAETCRDILGGMHDTYLSSISNRMNEIMKMLTIISTIFIPLTFIVGVYGMNFEYMPELKWHYGYCMIWSLMLAISLGLFVYFKRKKWI</sequence>
<comment type="similarity">
    <text evidence="2 8">Belongs to the CorA metal ion transporter (MIT) (TC 1.A.35) family.</text>
</comment>
<dbReference type="InterPro" id="IPR004488">
    <property type="entry name" value="Mg/Co-transport_prot_CorA"/>
</dbReference>
<evidence type="ECO:0000256" key="7">
    <source>
        <dbReference type="ARBA" id="ARBA00023136"/>
    </source>
</evidence>
<evidence type="ECO:0000256" key="5">
    <source>
        <dbReference type="ARBA" id="ARBA00022692"/>
    </source>
</evidence>
<comment type="caution">
    <text evidence="9">The sequence shown here is derived from an EMBL/GenBank/DDBJ whole genome shotgun (WGS) entry which is preliminary data.</text>
</comment>
<keyword evidence="5 8" id="KW-0812">Transmembrane</keyword>
<dbReference type="FunFam" id="1.20.58.340:FF:000012">
    <property type="entry name" value="Magnesium transport protein CorA"/>
    <property type="match status" value="1"/>
</dbReference>
<dbReference type="InterPro" id="IPR045863">
    <property type="entry name" value="CorA_TM1_TM2"/>
</dbReference>
<dbReference type="InterPro" id="IPR002523">
    <property type="entry name" value="MgTranspt_CorA/ZnTranspt_ZntB"/>
</dbReference>
<evidence type="ECO:0000313" key="10">
    <source>
        <dbReference type="Proteomes" id="UP000316238"/>
    </source>
</evidence>
<keyword evidence="8" id="KW-0460">Magnesium</keyword>
<dbReference type="GO" id="GO:0015087">
    <property type="term" value="F:cobalt ion transmembrane transporter activity"/>
    <property type="evidence" value="ECO:0007669"/>
    <property type="project" value="UniProtKB-UniRule"/>
</dbReference>
<proteinExistence type="inferred from homology"/>
<dbReference type="EMBL" id="NQJD01000011">
    <property type="protein sequence ID" value="TAA75121.1"/>
    <property type="molecule type" value="Genomic_DNA"/>
</dbReference>
<protein>
    <recommendedName>
        <fullName evidence="8">Magnesium transport protein CorA</fullName>
    </recommendedName>
</protein>